<reference evidence="1 2" key="1">
    <citation type="submission" date="2020-02" db="EMBL/GenBank/DDBJ databases">
        <title>Draft genome sequence of two Spirosoma agri KCTC 52727 and Spirosoma terrae KCTC 52035.</title>
        <authorList>
            <person name="Rojas J."/>
            <person name="Ambika Manirajan B."/>
            <person name="Ratering S."/>
            <person name="Suarez C."/>
            <person name="Schnell S."/>
        </authorList>
    </citation>
    <scope>NUCLEOTIDE SEQUENCE [LARGE SCALE GENOMIC DNA]</scope>
    <source>
        <strain evidence="1 2">KCTC 52727</strain>
    </source>
</reference>
<dbReference type="AlphaFoldDB" id="A0A6M0IEZ7"/>
<sequence>MYYKASTSLKKADTEGRVPQHTLGQYVRSELSSQLIKALRPHLPISRLDQSGHIANQNTVDFTTELVCLEPNQWQRLKESLNGHLNLLPTAQQLVIRQLIAEVDHE</sequence>
<dbReference type="RefSeq" id="WP_164036169.1">
    <property type="nucleotide sequence ID" value="NZ_JAAGNZ010000001.1"/>
</dbReference>
<keyword evidence="2" id="KW-1185">Reference proteome</keyword>
<accession>A0A6M0IEZ7</accession>
<name>A0A6M0IEZ7_9BACT</name>
<evidence type="ECO:0000313" key="2">
    <source>
        <dbReference type="Proteomes" id="UP000477386"/>
    </source>
</evidence>
<proteinExistence type="predicted"/>
<protein>
    <submittedName>
        <fullName evidence="1">Uncharacterized protein</fullName>
    </submittedName>
</protein>
<comment type="caution">
    <text evidence="1">The sequence shown here is derived from an EMBL/GenBank/DDBJ whole genome shotgun (WGS) entry which is preliminary data.</text>
</comment>
<gene>
    <name evidence="1" type="ORF">GK091_08175</name>
</gene>
<evidence type="ECO:0000313" key="1">
    <source>
        <dbReference type="EMBL" id="NEU66856.1"/>
    </source>
</evidence>
<organism evidence="1 2">
    <name type="scientific">Spirosoma agri</name>
    <dbReference type="NCBI Taxonomy" id="1987381"/>
    <lineage>
        <taxon>Bacteria</taxon>
        <taxon>Pseudomonadati</taxon>
        <taxon>Bacteroidota</taxon>
        <taxon>Cytophagia</taxon>
        <taxon>Cytophagales</taxon>
        <taxon>Cytophagaceae</taxon>
        <taxon>Spirosoma</taxon>
    </lineage>
</organism>
<dbReference type="Proteomes" id="UP000477386">
    <property type="component" value="Unassembled WGS sequence"/>
</dbReference>
<dbReference type="EMBL" id="JAAGNZ010000001">
    <property type="protein sequence ID" value="NEU66856.1"/>
    <property type="molecule type" value="Genomic_DNA"/>
</dbReference>